<organism evidence="2 3">
    <name type="scientific">Eumeta variegata</name>
    <name type="common">Bagworm moth</name>
    <name type="synonym">Eumeta japonica</name>
    <dbReference type="NCBI Taxonomy" id="151549"/>
    <lineage>
        <taxon>Eukaryota</taxon>
        <taxon>Metazoa</taxon>
        <taxon>Ecdysozoa</taxon>
        <taxon>Arthropoda</taxon>
        <taxon>Hexapoda</taxon>
        <taxon>Insecta</taxon>
        <taxon>Pterygota</taxon>
        <taxon>Neoptera</taxon>
        <taxon>Endopterygota</taxon>
        <taxon>Lepidoptera</taxon>
        <taxon>Glossata</taxon>
        <taxon>Ditrysia</taxon>
        <taxon>Tineoidea</taxon>
        <taxon>Psychidae</taxon>
        <taxon>Oiketicinae</taxon>
        <taxon>Eumeta</taxon>
    </lineage>
</organism>
<evidence type="ECO:0000313" key="2">
    <source>
        <dbReference type="EMBL" id="GBP73577.1"/>
    </source>
</evidence>
<feature type="region of interest" description="Disordered" evidence="1">
    <location>
        <begin position="1"/>
        <end position="23"/>
    </location>
</feature>
<protein>
    <submittedName>
        <fullName evidence="2">Uncharacterized protein</fullName>
    </submittedName>
</protein>
<sequence>MELESILRRSGSGIGVRSKQTETENEYEIRIDSKIVRFKKIRNMVYMDEGDAAREKLIFHLLFNSNIEPIRRLTESLEDDPAIGTQFQPLQMNMNKGEEVTFRRPAKQTTVGYFRYPTITARDMYISKGYVNATIHQYLGMLKVSAF</sequence>
<keyword evidence="3" id="KW-1185">Reference proteome</keyword>
<name>A0A4C1YGL0_EUMVA</name>
<accession>A0A4C1YGL0</accession>
<evidence type="ECO:0000313" key="3">
    <source>
        <dbReference type="Proteomes" id="UP000299102"/>
    </source>
</evidence>
<reference evidence="2 3" key="1">
    <citation type="journal article" date="2019" name="Commun. Biol.">
        <title>The bagworm genome reveals a unique fibroin gene that provides high tensile strength.</title>
        <authorList>
            <person name="Kono N."/>
            <person name="Nakamura H."/>
            <person name="Ohtoshi R."/>
            <person name="Tomita M."/>
            <person name="Numata K."/>
            <person name="Arakawa K."/>
        </authorList>
    </citation>
    <scope>NUCLEOTIDE SEQUENCE [LARGE SCALE GENOMIC DNA]</scope>
</reference>
<comment type="caution">
    <text evidence="2">The sequence shown here is derived from an EMBL/GenBank/DDBJ whole genome shotgun (WGS) entry which is preliminary data.</text>
</comment>
<dbReference type="AlphaFoldDB" id="A0A4C1YGL0"/>
<dbReference type="Proteomes" id="UP000299102">
    <property type="component" value="Unassembled WGS sequence"/>
</dbReference>
<dbReference type="EMBL" id="BGZK01001179">
    <property type="protein sequence ID" value="GBP73577.1"/>
    <property type="molecule type" value="Genomic_DNA"/>
</dbReference>
<proteinExistence type="predicted"/>
<gene>
    <name evidence="2" type="ORF">EVAR_59791_1</name>
</gene>
<evidence type="ECO:0000256" key="1">
    <source>
        <dbReference type="SAM" id="MobiDB-lite"/>
    </source>
</evidence>